<evidence type="ECO:0000256" key="5">
    <source>
        <dbReference type="RuleBase" id="RU369025"/>
    </source>
</evidence>
<organism evidence="7 8">
    <name type="scientific">Isoalcanivorax beigongshangi</name>
    <dbReference type="NCBI Taxonomy" id="3238810"/>
    <lineage>
        <taxon>Bacteria</taxon>
        <taxon>Pseudomonadati</taxon>
        <taxon>Pseudomonadota</taxon>
        <taxon>Gammaproteobacteria</taxon>
        <taxon>Oceanospirillales</taxon>
        <taxon>Alcanivoracaceae</taxon>
        <taxon>Isoalcanivorax</taxon>
    </lineage>
</organism>
<dbReference type="PANTHER" id="PTHR30221:SF8">
    <property type="entry name" value="SMALL-CONDUCTANCE MECHANOSENSITIVE CHANNEL"/>
    <property type="match status" value="1"/>
</dbReference>
<dbReference type="SUPFAM" id="SSF50182">
    <property type="entry name" value="Sm-like ribonucleoproteins"/>
    <property type="match status" value="1"/>
</dbReference>
<dbReference type="InterPro" id="IPR023408">
    <property type="entry name" value="MscS_beta-dom_sf"/>
</dbReference>
<keyword evidence="8" id="KW-1185">Reference proteome</keyword>
<name>A0ABV4AGF4_9GAMM</name>
<keyword evidence="3 5" id="KW-1133">Transmembrane helix</keyword>
<evidence type="ECO:0000313" key="8">
    <source>
        <dbReference type="Proteomes" id="UP001562065"/>
    </source>
</evidence>
<dbReference type="Pfam" id="PF00924">
    <property type="entry name" value="MS_channel_2nd"/>
    <property type="match status" value="1"/>
</dbReference>
<dbReference type="EMBL" id="JBGCUO010000001">
    <property type="protein sequence ID" value="MEY1660826.1"/>
    <property type="molecule type" value="Genomic_DNA"/>
</dbReference>
<sequence>MVELLAEYVQQHTFMRILSTVLALIILFGGASLARRLARRFGEMRGYPLGRTFQVTVLINVVTLFIVFFTLSGIWGFTGQGFMVVASSFFALVGIALFAAWSILSNVTAAFILFFSSPYGVGDRIRVLDGDNTVTGRVRHMGLIYLTLEDPDGHRYTLPNNILLQKTVIRLANNRELPIDKKHCR</sequence>
<feature type="transmembrane region" description="Helical" evidence="5">
    <location>
        <begin position="55"/>
        <end position="77"/>
    </location>
</feature>
<dbReference type="PANTHER" id="PTHR30221">
    <property type="entry name" value="SMALL-CONDUCTANCE MECHANOSENSITIVE CHANNEL"/>
    <property type="match status" value="1"/>
</dbReference>
<keyword evidence="4 5" id="KW-0472">Membrane</keyword>
<keyword evidence="5" id="KW-0997">Cell inner membrane</keyword>
<protein>
    <recommendedName>
        <fullName evidence="5">Small-conductance mechanosensitive channel</fullName>
    </recommendedName>
</protein>
<accession>A0ABV4AGF4</accession>
<comment type="subunit">
    <text evidence="5">Homoheptamer.</text>
</comment>
<evidence type="ECO:0000256" key="1">
    <source>
        <dbReference type="ARBA" id="ARBA00004370"/>
    </source>
</evidence>
<dbReference type="RefSeq" id="WP_369454068.1">
    <property type="nucleotide sequence ID" value="NZ_JBGCUO010000001.1"/>
</dbReference>
<dbReference type="InterPro" id="IPR045275">
    <property type="entry name" value="MscS_archaea/bacteria_type"/>
</dbReference>
<dbReference type="InterPro" id="IPR006685">
    <property type="entry name" value="MscS_channel_2nd"/>
</dbReference>
<keyword evidence="2 5" id="KW-0812">Transmembrane</keyword>
<dbReference type="Proteomes" id="UP001562065">
    <property type="component" value="Unassembled WGS sequence"/>
</dbReference>
<comment type="caution">
    <text evidence="5">Lacks conserved residue(s) required for the propagation of feature annotation.</text>
</comment>
<keyword evidence="5" id="KW-0813">Transport</keyword>
<feature type="domain" description="Mechanosensitive ion channel MscS" evidence="6">
    <location>
        <begin position="103"/>
        <end position="169"/>
    </location>
</feature>
<evidence type="ECO:0000256" key="2">
    <source>
        <dbReference type="ARBA" id="ARBA00022692"/>
    </source>
</evidence>
<reference evidence="7 8" key="1">
    <citation type="submission" date="2024-07" db="EMBL/GenBank/DDBJ databases">
        <authorList>
            <person name="Ren Q."/>
        </authorList>
    </citation>
    <scope>NUCLEOTIDE SEQUENCE [LARGE SCALE GENOMIC DNA]</scope>
    <source>
        <strain evidence="7 8">REN37</strain>
    </source>
</reference>
<comment type="function">
    <text evidence="5">Mechanosensitive channel that participates in the regulation of osmotic pressure changes within the cell, opening in response to stretch forces in the membrane lipid bilayer, without the need for other proteins. Contributes to normal resistance to hypoosmotic shock. Forms an ion channel of 1.0 nanosiemens conductance with a slight preference for anions.</text>
</comment>
<proteinExistence type="inferred from homology"/>
<comment type="subcellular location">
    <subcellularLocation>
        <location evidence="5">Cell inner membrane</location>
        <topology evidence="5">Multi-pass membrane protein</topology>
    </subcellularLocation>
    <subcellularLocation>
        <location evidence="1">Membrane</location>
    </subcellularLocation>
</comment>
<gene>
    <name evidence="7" type="ORF">AB5I84_01535</name>
</gene>
<evidence type="ECO:0000259" key="6">
    <source>
        <dbReference type="Pfam" id="PF00924"/>
    </source>
</evidence>
<evidence type="ECO:0000313" key="7">
    <source>
        <dbReference type="EMBL" id="MEY1660826.1"/>
    </source>
</evidence>
<keyword evidence="5" id="KW-0407">Ion channel</keyword>
<evidence type="ECO:0000256" key="3">
    <source>
        <dbReference type="ARBA" id="ARBA00022989"/>
    </source>
</evidence>
<dbReference type="InterPro" id="IPR010920">
    <property type="entry name" value="LSM_dom_sf"/>
</dbReference>
<comment type="caution">
    <text evidence="7">The sequence shown here is derived from an EMBL/GenBank/DDBJ whole genome shotgun (WGS) entry which is preliminary data.</text>
</comment>
<keyword evidence="5" id="KW-0406">Ion transport</keyword>
<feature type="transmembrane region" description="Helical" evidence="5">
    <location>
        <begin position="14"/>
        <end position="34"/>
    </location>
</feature>
<keyword evidence="5" id="KW-1003">Cell membrane</keyword>
<comment type="similarity">
    <text evidence="5">Belongs to the MscS (TC 1.A.23) family.</text>
</comment>
<dbReference type="Gene3D" id="2.30.30.60">
    <property type="match status" value="1"/>
</dbReference>
<evidence type="ECO:0000256" key="4">
    <source>
        <dbReference type="ARBA" id="ARBA00023136"/>
    </source>
</evidence>
<feature type="transmembrane region" description="Helical" evidence="5">
    <location>
        <begin position="89"/>
        <end position="116"/>
    </location>
</feature>